<keyword evidence="7 9" id="KW-0472">Membrane</keyword>
<feature type="transmembrane region" description="Helical" evidence="9">
    <location>
        <begin position="235"/>
        <end position="253"/>
    </location>
</feature>
<dbReference type="PANTHER" id="PTHR13285">
    <property type="entry name" value="ACYLTRANSFERASE"/>
    <property type="match status" value="1"/>
</dbReference>
<feature type="transmembrane region" description="Helical" evidence="9">
    <location>
        <begin position="283"/>
        <end position="303"/>
    </location>
</feature>
<evidence type="ECO:0000256" key="7">
    <source>
        <dbReference type="ARBA" id="ARBA00023136"/>
    </source>
</evidence>
<comment type="similarity">
    <text evidence="2">Belongs to the membrane-bound acyltransferase family.</text>
</comment>
<sequence length="395" mass="46836">NLTLLGIFKYYDFFAENFQLFLTTVGLSIQPYFLNLILPIGISFYTFQTMSYTIDVYRGRLRPAKNFLDFALYVSFFPQLVAGPIERGTRLIPQILQPRMVSWEKFCRGAYFFFWGLFLKSFIADNLAELVDPIYNSLGPYDGAEVLLATYAFSFQIYCDFAGYSFMAIGLALVMGIELMENFRRPYFSKNISDFWRRWHISLSTWFRDYFFTPFYIYLGKIKFLKAYSIKFRHVLTFMAALLATEYFLGLWHGAGWNYGFFGIYHAVMIGVYYLTRHYWDKMNLFLQIFLNYQIVCLGWLIFRADTMEQAWEMLKSILVSFSFAQVVDLKISLIKFLAFTTILITVQIFQDWKNDTLIIFRLPPAFRYAYYSLLGTLILVFGNFEERPFIYFQF</sequence>
<feature type="transmembrane region" description="Helical" evidence="9">
    <location>
        <begin position="366"/>
        <end position="385"/>
    </location>
</feature>
<dbReference type="PANTHER" id="PTHR13285:SF23">
    <property type="entry name" value="TEICHOIC ACID D-ALANYLTRANSFERASE"/>
    <property type="match status" value="1"/>
</dbReference>
<feature type="transmembrane region" description="Helical" evidence="9">
    <location>
        <begin position="161"/>
        <end position="180"/>
    </location>
</feature>
<evidence type="ECO:0000256" key="8">
    <source>
        <dbReference type="ARBA" id="ARBA00023315"/>
    </source>
</evidence>
<dbReference type="GO" id="GO:0005886">
    <property type="term" value="C:plasma membrane"/>
    <property type="evidence" value="ECO:0007669"/>
    <property type="project" value="UniProtKB-SubCell"/>
</dbReference>
<dbReference type="InterPro" id="IPR051085">
    <property type="entry name" value="MB_O-acyltransferase"/>
</dbReference>
<dbReference type="EMBL" id="UINC01078343">
    <property type="protein sequence ID" value="SVC19333.1"/>
    <property type="molecule type" value="Genomic_DNA"/>
</dbReference>
<dbReference type="PIRSF" id="PIRSF500217">
    <property type="entry name" value="AlgI"/>
    <property type="match status" value="1"/>
</dbReference>
<keyword evidence="8" id="KW-0012">Acyltransferase</keyword>
<evidence type="ECO:0000313" key="10">
    <source>
        <dbReference type="EMBL" id="SVC19333.1"/>
    </source>
</evidence>
<keyword evidence="5 9" id="KW-0812">Transmembrane</keyword>
<dbReference type="AlphaFoldDB" id="A0A382K738"/>
<organism evidence="10">
    <name type="scientific">marine metagenome</name>
    <dbReference type="NCBI Taxonomy" id="408172"/>
    <lineage>
        <taxon>unclassified sequences</taxon>
        <taxon>metagenomes</taxon>
        <taxon>ecological metagenomes</taxon>
    </lineage>
</organism>
<reference evidence="10" key="1">
    <citation type="submission" date="2018-05" db="EMBL/GenBank/DDBJ databases">
        <authorList>
            <person name="Lanie J.A."/>
            <person name="Ng W.-L."/>
            <person name="Kazmierczak K.M."/>
            <person name="Andrzejewski T.M."/>
            <person name="Davidsen T.M."/>
            <person name="Wayne K.J."/>
            <person name="Tettelin H."/>
            <person name="Glass J.I."/>
            <person name="Rusch D."/>
            <person name="Podicherti R."/>
            <person name="Tsui H.-C.T."/>
            <person name="Winkler M.E."/>
        </authorList>
    </citation>
    <scope>NUCLEOTIDE SEQUENCE</scope>
</reference>
<dbReference type="InterPro" id="IPR028362">
    <property type="entry name" value="AlgI"/>
</dbReference>
<feature type="transmembrane region" description="Helical" evidence="9">
    <location>
        <begin position="323"/>
        <end position="345"/>
    </location>
</feature>
<proteinExistence type="inferred from homology"/>
<dbReference type="Pfam" id="PF03062">
    <property type="entry name" value="MBOAT"/>
    <property type="match status" value="1"/>
</dbReference>
<protein>
    <recommendedName>
        <fullName evidence="11">MBOAT family protein</fullName>
    </recommendedName>
</protein>
<evidence type="ECO:0000256" key="2">
    <source>
        <dbReference type="ARBA" id="ARBA00010323"/>
    </source>
</evidence>
<keyword evidence="4" id="KW-0808">Transferase</keyword>
<evidence type="ECO:0000256" key="5">
    <source>
        <dbReference type="ARBA" id="ARBA00022692"/>
    </source>
</evidence>
<name>A0A382K738_9ZZZZ</name>
<evidence type="ECO:0000256" key="4">
    <source>
        <dbReference type="ARBA" id="ARBA00022679"/>
    </source>
</evidence>
<dbReference type="PIRSF" id="PIRSF016636">
    <property type="entry name" value="AlgI_DltB"/>
    <property type="match status" value="1"/>
</dbReference>
<evidence type="ECO:0000256" key="1">
    <source>
        <dbReference type="ARBA" id="ARBA00004651"/>
    </source>
</evidence>
<dbReference type="InterPro" id="IPR024194">
    <property type="entry name" value="Ac/AlaTfrase_AlgI/DltB"/>
</dbReference>
<feature type="transmembrane region" description="Helical" evidence="9">
    <location>
        <begin position="20"/>
        <end position="47"/>
    </location>
</feature>
<comment type="subcellular location">
    <subcellularLocation>
        <location evidence="1">Cell membrane</location>
        <topology evidence="1">Multi-pass membrane protein</topology>
    </subcellularLocation>
</comment>
<dbReference type="InterPro" id="IPR004299">
    <property type="entry name" value="MBOAT_fam"/>
</dbReference>
<evidence type="ECO:0000256" key="6">
    <source>
        <dbReference type="ARBA" id="ARBA00022989"/>
    </source>
</evidence>
<evidence type="ECO:0008006" key="11">
    <source>
        <dbReference type="Google" id="ProtNLM"/>
    </source>
</evidence>
<accession>A0A382K738</accession>
<keyword evidence="6 9" id="KW-1133">Transmembrane helix</keyword>
<dbReference type="GO" id="GO:0042121">
    <property type="term" value="P:alginic acid biosynthetic process"/>
    <property type="evidence" value="ECO:0007669"/>
    <property type="project" value="InterPro"/>
</dbReference>
<feature type="non-terminal residue" evidence="10">
    <location>
        <position position="1"/>
    </location>
</feature>
<feature type="transmembrane region" description="Helical" evidence="9">
    <location>
        <begin position="259"/>
        <end position="276"/>
    </location>
</feature>
<gene>
    <name evidence="10" type="ORF">METZ01_LOCUS272187</name>
</gene>
<keyword evidence="3" id="KW-1003">Cell membrane</keyword>
<dbReference type="GO" id="GO:0016746">
    <property type="term" value="F:acyltransferase activity"/>
    <property type="evidence" value="ECO:0007669"/>
    <property type="project" value="UniProtKB-KW"/>
</dbReference>
<evidence type="ECO:0000256" key="9">
    <source>
        <dbReference type="SAM" id="Phobius"/>
    </source>
</evidence>
<feature type="transmembrane region" description="Helical" evidence="9">
    <location>
        <begin position="106"/>
        <end position="123"/>
    </location>
</feature>
<evidence type="ECO:0000256" key="3">
    <source>
        <dbReference type="ARBA" id="ARBA00022475"/>
    </source>
</evidence>